<reference evidence="2 3" key="1">
    <citation type="submission" date="2015-04" db="EMBL/GenBank/DDBJ databases">
        <title>Draft Genome Sequences of Eight Spore-Forming Food Isolates of Bacillus cereus Genome sequencing.</title>
        <authorList>
            <person name="Krawcyk A.O."/>
            <person name="de Jong A."/>
            <person name="Eijlander R.T."/>
            <person name="Berendsen E.M."/>
            <person name="Holsappel S."/>
            <person name="Wells-Bennik M."/>
            <person name="Kuipers O.P."/>
        </authorList>
    </citation>
    <scope>NUCLEOTIDE SEQUENCE [LARGE SCALE GENOMIC DNA]</scope>
    <source>
        <strain evidence="2 3">B4077</strain>
    </source>
</reference>
<accession>A0A0G8ETG9</accession>
<dbReference type="EMBL" id="LCYI01000038">
    <property type="protein sequence ID" value="KLA26767.1"/>
    <property type="molecule type" value="Genomic_DNA"/>
</dbReference>
<dbReference type="RefSeq" id="WP_046955773.1">
    <property type="nucleotide sequence ID" value="NZ_LCYI01000038.1"/>
</dbReference>
<evidence type="ECO:0000313" key="3">
    <source>
        <dbReference type="Proteomes" id="UP000035214"/>
    </source>
</evidence>
<dbReference type="AlphaFoldDB" id="A0A0G8ETG9"/>
<sequence length="84" mass="9821">MVAMTTNKTFTKTVMVFITTMIMMFMLTAMIMMLMLTAIITMLMLTTMVMMFMLTAIIIPIHFYTSYQTRVILFYVLIGNMLVY</sequence>
<comment type="caution">
    <text evidence="2">The sequence shown here is derived from an EMBL/GenBank/DDBJ whole genome shotgun (WGS) entry which is preliminary data.</text>
</comment>
<keyword evidence="1" id="KW-1133">Transmembrane helix</keyword>
<organism evidence="2 3">
    <name type="scientific">Bacillus cereus</name>
    <dbReference type="NCBI Taxonomy" id="1396"/>
    <lineage>
        <taxon>Bacteria</taxon>
        <taxon>Bacillati</taxon>
        <taxon>Bacillota</taxon>
        <taxon>Bacilli</taxon>
        <taxon>Bacillales</taxon>
        <taxon>Bacillaceae</taxon>
        <taxon>Bacillus</taxon>
        <taxon>Bacillus cereus group</taxon>
    </lineage>
</organism>
<feature type="transmembrane region" description="Helical" evidence="1">
    <location>
        <begin position="14"/>
        <end position="36"/>
    </location>
</feature>
<feature type="transmembrane region" description="Helical" evidence="1">
    <location>
        <begin position="43"/>
        <end position="61"/>
    </location>
</feature>
<evidence type="ECO:0000256" key="1">
    <source>
        <dbReference type="SAM" id="Phobius"/>
    </source>
</evidence>
<dbReference type="PATRIC" id="fig|1396.428.peg.5640"/>
<dbReference type="Proteomes" id="UP000035214">
    <property type="component" value="Unassembled WGS sequence"/>
</dbReference>
<evidence type="ECO:0000313" key="2">
    <source>
        <dbReference type="EMBL" id="KLA26767.1"/>
    </source>
</evidence>
<keyword evidence="1" id="KW-0812">Transmembrane</keyword>
<proteinExistence type="predicted"/>
<name>A0A0G8ETG9_BACCE</name>
<protein>
    <submittedName>
        <fullName evidence="2">Uncharacterized protein</fullName>
    </submittedName>
</protein>
<keyword evidence="1" id="KW-0472">Membrane</keyword>
<gene>
    <name evidence="2" type="ORF">B4077_6000</name>
</gene>